<dbReference type="Pfam" id="PF12973">
    <property type="entry name" value="Cupin_7"/>
    <property type="match status" value="1"/>
</dbReference>
<dbReference type="InterPro" id="IPR014710">
    <property type="entry name" value="RmlC-like_jellyroll"/>
</dbReference>
<keyword evidence="1" id="KW-0732">Signal</keyword>
<dbReference type="AlphaFoldDB" id="D8JSU6"/>
<dbReference type="STRING" id="582899.Hden_0610"/>
<evidence type="ECO:0000313" key="4">
    <source>
        <dbReference type="Proteomes" id="UP000002033"/>
    </source>
</evidence>
<dbReference type="HOGENOM" id="CLU_1719749_0_0_5"/>
<dbReference type="RefSeq" id="WP_013214648.1">
    <property type="nucleotide sequence ID" value="NC_014313.1"/>
</dbReference>
<evidence type="ECO:0000313" key="3">
    <source>
        <dbReference type="EMBL" id="ADJ22431.1"/>
    </source>
</evidence>
<proteinExistence type="predicted"/>
<evidence type="ECO:0000259" key="2">
    <source>
        <dbReference type="Pfam" id="PF12973"/>
    </source>
</evidence>
<evidence type="ECO:0000256" key="1">
    <source>
        <dbReference type="SAM" id="SignalP"/>
    </source>
</evidence>
<keyword evidence="4" id="KW-1185">Reference proteome</keyword>
<organism evidence="3 4">
    <name type="scientific">Hyphomicrobium denitrificans (strain ATCC 51888 / DSM 1869 / NCIMB 11706 / TK 0415)</name>
    <dbReference type="NCBI Taxonomy" id="582899"/>
    <lineage>
        <taxon>Bacteria</taxon>
        <taxon>Pseudomonadati</taxon>
        <taxon>Pseudomonadota</taxon>
        <taxon>Alphaproteobacteria</taxon>
        <taxon>Hyphomicrobiales</taxon>
        <taxon>Hyphomicrobiaceae</taxon>
        <taxon>Hyphomicrobium</taxon>
    </lineage>
</organism>
<dbReference type="InterPro" id="IPR025979">
    <property type="entry name" value="ChrR-like_cupin_dom"/>
</dbReference>
<feature type="signal peptide" evidence="1">
    <location>
        <begin position="1"/>
        <end position="20"/>
    </location>
</feature>
<dbReference type="OrthoDB" id="2988517at2"/>
<dbReference type="InterPro" id="IPR011051">
    <property type="entry name" value="RmlC_Cupin_sf"/>
</dbReference>
<dbReference type="EMBL" id="CP002083">
    <property type="protein sequence ID" value="ADJ22431.1"/>
    <property type="molecule type" value="Genomic_DNA"/>
</dbReference>
<gene>
    <name evidence="3" type="ordered locus">Hden_0610</name>
</gene>
<dbReference type="Gene3D" id="2.60.120.10">
    <property type="entry name" value="Jelly Rolls"/>
    <property type="match status" value="1"/>
</dbReference>
<accession>D8JSU6</accession>
<dbReference type="Proteomes" id="UP000002033">
    <property type="component" value="Chromosome"/>
</dbReference>
<protein>
    <recommendedName>
        <fullName evidence="2">ChrR-like cupin domain-containing protein</fullName>
    </recommendedName>
</protein>
<sequence length="161" mass="17098" precursor="true">MLKASIFLSALFLAAQAASAAEVGSNVAPLSFGKDQTIVDIGKAVWGPLKVEGLPEGGEIAVLRGDLSKGDAEVLLRFPPGYVVPNHSHTSDEVYLWLSGAFTLVAHDGTRTAFNGPAYISFPGNAPPHGLECGASAPCVLYLKYSRPFDIQYFPEPPPKR</sequence>
<feature type="chain" id="PRO_5003116446" description="ChrR-like cupin domain-containing protein" evidence="1">
    <location>
        <begin position="21"/>
        <end position="161"/>
    </location>
</feature>
<dbReference type="KEGG" id="hdn:Hden_0610"/>
<feature type="domain" description="ChrR-like cupin" evidence="2">
    <location>
        <begin position="36"/>
        <end position="104"/>
    </location>
</feature>
<dbReference type="SUPFAM" id="SSF51182">
    <property type="entry name" value="RmlC-like cupins"/>
    <property type="match status" value="1"/>
</dbReference>
<name>D8JSU6_HYPDA</name>
<dbReference type="eggNOG" id="COG1917">
    <property type="taxonomic scope" value="Bacteria"/>
</dbReference>
<reference evidence="4" key="1">
    <citation type="journal article" date="2011" name="J. Bacteriol.">
        <title>Genome sequences of eight morphologically diverse alphaproteobacteria.</title>
        <authorList>
            <consortium name="US DOE Joint Genome Institute"/>
            <person name="Brown P.J."/>
            <person name="Kysela D.T."/>
            <person name="Buechlein A."/>
            <person name="Hemmerich C."/>
            <person name="Brun Y.V."/>
        </authorList>
    </citation>
    <scope>NUCLEOTIDE SEQUENCE [LARGE SCALE GENOMIC DNA]</scope>
    <source>
        <strain evidence="4">ATCC 51888 / DSM 1869 / NCIB 11706 / TK 0415</strain>
    </source>
</reference>